<feature type="domain" description="Aldehyde oxidase/xanthine dehydrogenase a/b hammerhead" evidence="3">
    <location>
        <begin position="32"/>
        <end position="150"/>
    </location>
</feature>
<dbReference type="RefSeq" id="WP_238238166.1">
    <property type="nucleotide sequence ID" value="NZ_BPQQ01000052.1"/>
</dbReference>
<dbReference type="Pfam" id="PF02738">
    <property type="entry name" value="MoCoBD_1"/>
    <property type="match status" value="1"/>
</dbReference>
<keyword evidence="1" id="KW-0500">Molybdenum</keyword>
<accession>A0ABQ4SK84</accession>
<dbReference type="InterPro" id="IPR046867">
    <property type="entry name" value="AldOxase/xan_DH_MoCoBD2"/>
</dbReference>
<gene>
    <name evidence="4" type="primary">cutL_2</name>
    <name evidence="4" type="ORF">GMJLKIPL_4249</name>
</gene>
<evidence type="ECO:0000313" key="5">
    <source>
        <dbReference type="Proteomes" id="UP001055153"/>
    </source>
</evidence>
<dbReference type="Pfam" id="PF01315">
    <property type="entry name" value="Ald_Xan_dh_C"/>
    <property type="match status" value="1"/>
</dbReference>
<evidence type="ECO:0000256" key="1">
    <source>
        <dbReference type="ARBA" id="ARBA00022505"/>
    </source>
</evidence>
<protein>
    <submittedName>
        <fullName evidence="4">Carbon monoxide dehydrogenase large chain</fullName>
    </submittedName>
</protein>
<keyword evidence="5" id="KW-1185">Reference proteome</keyword>
<reference evidence="4" key="2">
    <citation type="submission" date="2021-08" db="EMBL/GenBank/DDBJ databases">
        <authorList>
            <person name="Tani A."/>
            <person name="Ola A."/>
            <person name="Ogura Y."/>
            <person name="Katsura K."/>
            <person name="Hayashi T."/>
        </authorList>
    </citation>
    <scope>NUCLEOTIDE SEQUENCE</scope>
    <source>
        <strain evidence="4">DSM 17168</strain>
    </source>
</reference>
<dbReference type="PANTHER" id="PTHR11908:SF132">
    <property type="entry name" value="ALDEHYDE OXIDASE 1-RELATED"/>
    <property type="match status" value="1"/>
</dbReference>
<dbReference type="EMBL" id="BPQQ01000052">
    <property type="protein sequence ID" value="GJE02303.1"/>
    <property type="molecule type" value="Genomic_DNA"/>
</dbReference>
<evidence type="ECO:0000313" key="4">
    <source>
        <dbReference type="EMBL" id="GJE02303.1"/>
    </source>
</evidence>
<dbReference type="SUPFAM" id="SSF54665">
    <property type="entry name" value="CO dehydrogenase molybdoprotein N-domain-like"/>
    <property type="match status" value="1"/>
</dbReference>
<name>A0ABQ4SK84_9HYPH</name>
<dbReference type="InterPro" id="IPR037165">
    <property type="entry name" value="AldOxase/xan_DH_Mopterin-bd_sf"/>
</dbReference>
<proteinExistence type="predicted"/>
<comment type="caution">
    <text evidence="4">The sequence shown here is derived from an EMBL/GenBank/DDBJ whole genome shotgun (WGS) entry which is preliminary data.</text>
</comment>
<keyword evidence="2" id="KW-0560">Oxidoreductase</keyword>
<dbReference type="InterPro" id="IPR008274">
    <property type="entry name" value="AldOxase/xan_DH_MoCoBD1"/>
</dbReference>
<sequence length="794" mass="83614">MNARPDARDFAAPLKFGIGQPVPRSEDPVLVRGEGRYTDDLALDNQAYAVFVRSPVAHGIVRGLDADAARAMPGVLGIFSAQDLDGYGGIGNALGFTNQDGSPMRKPPQPSFATAKVRYVGEPVAVVVAETAALARDAAEAVILDIADLPVVTTPEEAAAPGAPLLHDDVPGNLALDYRTGDAAATEAAFARAAHVTTLALDNNRLVINPMEPRSAIGVYEPEGQRYTLHVGSQGVFGLRNGLADGVLKVPRDTVRVLTGNVGGSFGMKAPVYPEYLPLLHAAKVLGRPVKWTDLRSESFLSDHHGRDVAVTADLALDAEGRFLAFRVRGLANMGAYLNPLAPLFQTQNIARNMVGVYRTPAYDVAMACLFTNTTPIGAYRGAGRPEGNYFIERLIDTAAAETGRDRVALRRLNHIRPQDMPYAAPSGLTYDSGDFPAVLDRALAAADWDGFPARRAESEARGLLRGIGIGNYLEITAPPQNEMGGIRFEADGTVTIVTGTLDYGQGHATPFAQVLHERLGIPHDRIRLLQGDSDQLIAGGGTGGSKSLMASGAAIVEAGDLVIEKGRLAAACVLEAGPADIAFQDGRFVIAGTDRGIGLLELAARVREGLPDPQAPTSLDVAHIHKESPSAFPNGCHVAEVEVDPETGVAAVVRYTTVNDFGTIVNPLLVEGQLHGGVVQGIGQALMERTAYDDQGQLVTGSFMDYCLPRATDAPPMGFESHPVPATTNPLGVKGCGEAGCAGSLPSVMNALVDALRSRGVTHINMPATPRAIWAALREAASEEAASKEADGR</sequence>
<dbReference type="Gene3D" id="3.30.365.10">
    <property type="entry name" value="Aldehyde oxidase/xanthine dehydrogenase, molybdopterin binding domain"/>
    <property type="match status" value="4"/>
</dbReference>
<dbReference type="PANTHER" id="PTHR11908">
    <property type="entry name" value="XANTHINE DEHYDROGENASE"/>
    <property type="match status" value="1"/>
</dbReference>
<dbReference type="SMART" id="SM01008">
    <property type="entry name" value="Ald_Xan_dh_C"/>
    <property type="match status" value="1"/>
</dbReference>
<dbReference type="InterPro" id="IPR000674">
    <property type="entry name" value="Ald_Oxase/Xan_DH_a/b"/>
</dbReference>
<evidence type="ECO:0000256" key="2">
    <source>
        <dbReference type="ARBA" id="ARBA00023002"/>
    </source>
</evidence>
<reference evidence="4" key="1">
    <citation type="journal article" date="2021" name="Front. Microbiol.">
        <title>Comprehensive Comparative Genomics and Phenotyping of Methylobacterium Species.</title>
        <authorList>
            <person name="Alessa O."/>
            <person name="Ogura Y."/>
            <person name="Fujitani Y."/>
            <person name="Takami H."/>
            <person name="Hayashi T."/>
            <person name="Sahin N."/>
            <person name="Tani A."/>
        </authorList>
    </citation>
    <scope>NUCLEOTIDE SEQUENCE</scope>
    <source>
        <strain evidence="4">DSM 17168</strain>
    </source>
</reference>
<dbReference type="SUPFAM" id="SSF56003">
    <property type="entry name" value="Molybdenum cofactor-binding domain"/>
    <property type="match status" value="1"/>
</dbReference>
<dbReference type="Proteomes" id="UP001055153">
    <property type="component" value="Unassembled WGS sequence"/>
</dbReference>
<dbReference type="InterPro" id="IPR036856">
    <property type="entry name" value="Ald_Oxase/Xan_DH_a/b_sf"/>
</dbReference>
<dbReference type="InterPro" id="IPR016208">
    <property type="entry name" value="Ald_Oxase/xanthine_DH-like"/>
</dbReference>
<dbReference type="Gene3D" id="3.90.1170.50">
    <property type="entry name" value="Aldehyde oxidase/xanthine dehydrogenase, a/b hammerhead"/>
    <property type="match status" value="1"/>
</dbReference>
<evidence type="ECO:0000259" key="3">
    <source>
        <dbReference type="SMART" id="SM01008"/>
    </source>
</evidence>
<dbReference type="Pfam" id="PF20256">
    <property type="entry name" value="MoCoBD_2"/>
    <property type="match status" value="1"/>
</dbReference>
<organism evidence="4 5">
    <name type="scientific">Methylobacterium isbiliense</name>
    <dbReference type="NCBI Taxonomy" id="315478"/>
    <lineage>
        <taxon>Bacteria</taxon>
        <taxon>Pseudomonadati</taxon>
        <taxon>Pseudomonadota</taxon>
        <taxon>Alphaproteobacteria</taxon>
        <taxon>Hyphomicrobiales</taxon>
        <taxon>Methylobacteriaceae</taxon>
        <taxon>Methylobacterium</taxon>
    </lineage>
</organism>